<name>A0A836HCD9_9TRYP</name>
<comment type="caution">
    <text evidence="3">The sequence shown here is derived from an EMBL/GenBank/DDBJ whole genome shotgun (WGS) entry which is preliminary data.</text>
</comment>
<sequence length="271" mass="30838">MGFLKVSKESELPMVTVAQEAFDYIYEQIPIPAMVDGERFLEIGHFESLAAVTGLSLEDLSLHLLAFAVDESSKRIYKISEKHFVAWMTKLLRKLPRNITPPTKENAYSPLFALARASIIDLNKTIRSNAEKRNSFYQFLYNWCLKGNEASDRVDSAKELWSCFFFSSPSMVSFTPEEAGEKFTAYVCFPRIHQWLDFISILNEKTPESKSGTVPVEQSGVSFDTWTQLMLFSQLDSYVAYDSEDSWPVTIDDFVEYVRTVDDKKTGAGAC</sequence>
<dbReference type="RefSeq" id="XP_067753054.1">
    <property type="nucleotide sequence ID" value="XM_067896897.1"/>
</dbReference>
<protein>
    <recommendedName>
        <fullName evidence="1">Defective in cullin neddylation protein</fullName>
    </recommendedName>
</protein>
<keyword evidence="4" id="KW-1185">Reference proteome</keyword>
<dbReference type="EMBL" id="JAFJZO010000036">
    <property type="protein sequence ID" value="KAG5490726.1"/>
    <property type="molecule type" value="Genomic_DNA"/>
</dbReference>
<accession>A0A836HCD9</accession>
<proteinExistence type="predicted"/>
<dbReference type="PROSITE" id="PS51229">
    <property type="entry name" value="DCUN1"/>
    <property type="match status" value="1"/>
</dbReference>
<feature type="domain" description="DCUN1" evidence="2">
    <location>
        <begin position="17"/>
        <end position="259"/>
    </location>
</feature>
<dbReference type="Pfam" id="PF03556">
    <property type="entry name" value="Cullin_binding"/>
    <property type="match status" value="1"/>
</dbReference>
<dbReference type="GO" id="GO:0031624">
    <property type="term" value="F:ubiquitin conjugating enzyme binding"/>
    <property type="evidence" value="ECO:0007669"/>
    <property type="project" value="TreeGrafter"/>
</dbReference>
<dbReference type="OrthoDB" id="286637at2759"/>
<dbReference type="Gene3D" id="1.10.238.200">
    <property type="entry name" value="Cullin, PONY binding domain"/>
    <property type="match status" value="1"/>
</dbReference>
<dbReference type="GO" id="GO:0097602">
    <property type="term" value="F:cullin family protein binding"/>
    <property type="evidence" value="ECO:0007669"/>
    <property type="project" value="TreeGrafter"/>
</dbReference>
<dbReference type="InterPro" id="IPR005176">
    <property type="entry name" value="PONY_dom"/>
</dbReference>
<dbReference type="AlphaFoldDB" id="A0A836HCD9"/>
<dbReference type="GO" id="GO:0045116">
    <property type="term" value="P:protein neddylation"/>
    <property type="evidence" value="ECO:0007669"/>
    <property type="project" value="TreeGrafter"/>
</dbReference>
<dbReference type="PANTHER" id="PTHR12281:SF31">
    <property type="entry name" value="DCN1-LIKE PROTEIN 3"/>
    <property type="match status" value="1"/>
</dbReference>
<dbReference type="GO" id="GO:0032182">
    <property type="term" value="F:ubiquitin-like protein binding"/>
    <property type="evidence" value="ECO:0007669"/>
    <property type="project" value="TreeGrafter"/>
</dbReference>
<gene>
    <name evidence="3" type="ORF">JKF63_00848</name>
</gene>
<dbReference type="InterPro" id="IPR014764">
    <property type="entry name" value="DCN-prot"/>
</dbReference>
<evidence type="ECO:0000259" key="2">
    <source>
        <dbReference type="PROSITE" id="PS51229"/>
    </source>
</evidence>
<dbReference type="GO" id="GO:0000151">
    <property type="term" value="C:ubiquitin ligase complex"/>
    <property type="evidence" value="ECO:0007669"/>
    <property type="project" value="TreeGrafter"/>
</dbReference>
<dbReference type="PANTHER" id="PTHR12281">
    <property type="entry name" value="RP42 RELATED"/>
    <property type="match status" value="1"/>
</dbReference>
<dbReference type="InterPro" id="IPR042460">
    <property type="entry name" value="DCN1-like_PONY"/>
</dbReference>
<evidence type="ECO:0000256" key="1">
    <source>
        <dbReference type="RuleBase" id="RU410713"/>
    </source>
</evidence>
<comment type="function">
    <text evidence="1">Neddylation of cullins play an essential role in the regulation of SCF-type complexes activity.</text>
</comment>
<evidence type="ECO:0000313" key="3">
    <source>
        <dbReference type="EMBL" id="KAG5490726.1"/>
    </source>
</evidence>
<evidence type="ECO:0000313" key="4">
    <source>
        <dbReference type="Proteomes" id="UP000674318"/>
    </source>
</evidence>
<organism evidence="3 4">
    <name type="scientific">Porcisia hertigi</name>
    <dbReference type="NCBI Taxonomy" id="2761500"/>
    <lineage>
        <taxon>Eukaryota</taxon>
        <taxon>Discoba</taxon>
        <taxon>Euglenozoa</taxon>
        <taxon>Kinetoplastea</taxon>
        <taxon>Metakinetoplastina</taxon>
        <taxon>Trypanosomatida</taxon>
        <taxon>Trypanosomatidae</taxon>
        <taxon>Leishmaniinae</taxon>
        <taxon>Porcisia</taxon>
    </lineage>
</organism>
<dbReference type="GeneID" id="94286974"/>
<dbReference type="KEGG" id="phet:94286974"/>
<dbReference type="Proteomes" id="UP000674318">
    <property type="component" value="Unassembled WGS sequence"/>
</dbReference>
<reference evidence="3 4" key="1">
    <citation type="submission" date="2021-02" db="EMBL/GenBank/DDBJ databases">
        <title>Porcisia hertigi Genome sequencing and assembly.</title>
        <authorList>
            <person name="Almutairi H."/>
            <person name="Gatherer D."/>
        </authorList>
    </citation>
    <scope>NUCLEOTIDE SEQUENCE [LARGE SCALE GENOMIC DNA]</scope>
    <source>
        <strain evidence="3 4">C119</strain>
    </source>
</reference>